<evidence type="ECO:0000256" key="21">
    <source>
        <dbReference type="PIRSR" id="PIRSR600823-5"/>
    </source>
</evidence>
<dbReference type="InterPro" id="IPR008139">
    <property type="entry name" value="SaposinB_dom"/>
</dbReference>
<dbReference type="FunFam" id="1.10.420.10:FF:000006">
    <property type="entry name" value="Peroxidase"/>
    <property type="match status" value="1"/>
</dbReference>
<dbReference type="CDD" id="cd00693">
    <property type="entry name" value="secretory_peroxidase"/>
    <property type="match status" value="1"/>
</dbReference>
<dbReference type="GO" id="GO:0042744">
    <property type="term" value="P:hydrogen peroxide catabolic process"/>
    <property type="evidence" value="ECO:0007669"/>
    <property type="project" value="UniProtKB-KW"/>
</dbReference>
<evidence type="ECO:0000259" key="22">
    <source>
        <dbReference type="PROSITE" id="PS50015"/>
    </source>
</evidence>
<comment type="caution">
    <text evidence="24">The sequence shown here is derived from an EMBL/GenBank/DDBJ whole genome shotgun (WGS) entry which is preliminary data.</text>
</comment>
<organism evidence="24 25">
    <name type="scientific">Zizania palustris</name>
    <name type="common">Northern wild rice</name>
    <dbReference type="NCBI Taxonomy" id="103762"/>
    <lineage>
        <taxon>Eukaryota</taxon>
        <taxon>Viridiplantae</taxon>
        <taxon>Streptophyta</taxon>
        <taxon>Embryophyta</taxon>
        <taxon>Tracheophyta</taxon>
        <taxon>Spermatophyta</taxon>
        <taxon>Magnoliopsida</taxon>
        <taxon>Liliopsida</taxon>
        <taxon>Poales</taxon>
        <taxon>Poaceae</taxon>
        <taxon>BOP clade</taxon>
        <taxon>Oryzoideae</taxon>
        <taxon>Oryzeae</taxon>
        <taxon>Zizaniinae</taxon>
        <taxon>Zizania</taxon>
    </lineage>
</organism>
<feature type="binding site" evidence="19">
    <location>
        <position position="82"/>
    </location>
    <ligand>
        <name>Ca(2+)</name>
        <dbReference type="ChEBI" id="CHEBI:29108"/>
        <label>1</label>
    </ligand>
</feature>
<dbReference type="GO" id="GO:0006979">
    <property type="term" value="P:response to oxidative stress"/>
    <property type="evidence" value="ECO:0007669"/>
    <property type="project" value="InterPro"/>
</dbReference>
<keyword evidence="12 19" id="KW-0408">Iron</keyword>
<keyword evidence="13" id="KW-0865">Zymogen</keyword>
<accession>A0A8J5WDA6</accession>
<feature type="binding site" evidence="19">
    <location>
        <position position="87"/>
    </location>
    <ligand>
        <name>Ca(2+)</name>
        <dbReference type="ChEBI" id="CHEBI:29108"/>
        <label>1</label>
    </ligand>
</feature>
<evidence type="ECO:0000256" key="15">
    <source>
        <dbReference type="ARBA" id="ARBA00023180"/>
    </source>
</evidence>
<evidence type="ECO:0000256" key="14">
    <source>
        <dbReference type="ARBA" id="ARBA00023157"/>
    </source>
</evidence>
<evidence type="ECO:0000256" key="6">
    <source>
        <dbReference type="ARBA" id="ARBA00022617"/>
    </source>
</evidence>
<dbReference type="GO" id="GO:0005576">
    <property type="term" value="C:extracellular region"/>
    <property type="evidence" value="ECO:0007669"/>
    <property type="project" value="UniProtKB-SubCell"/>
</dbReference>
<evidence type="ECO:0000256" key="10">
    <source>
        <dbReference type="ARBA" id="ARBA00022837"/>
    </source>
</evidence>
<dbReference type="InterPro" id="IPR019793">
    <property type="entry name" value="Peroxidases_heam-ligand_BS"/>
</dbReference>
<gene>
    <name evidence="24" type="ORF">GUJ93_ZPchr0011g28153</name>
</gene>
<comment type="cofactor">
    <cofactor evidence="19">
        <name>heme b</name>
        <dbReference type="ChEBI" id="CHEBI:60344"/>
    </cofactor>
    <text evidence="19">Binds 1 heme b (iron(II)-protoporphyrin IX) group per subunit.</text>
</comment>
<evidence type="ECO:0000256" key="19">
    <source>
        <dbReference type="PIRSR" id="PIRSR600823-3"/>
    </source>
</evidence>
<keyword evidence="5" id="KW-0575">Peroxidase</keyword>
<keyword evidence="15" id="KW-0325">Glycoprotein</keyword>
<dbReference type="PROSITE" id="PS50873">
    <property type="entry name" value="PEROXIDASE_4"/>
    <property type="match status" value="1"/>
</dbReference>
<feature type="active site" description="Proton acceptor" evidence="17">
    <location>
        <position position="81"/>
    </location>
</feature>
<dbReference type="Proteomes" id="UP000729402">
    <property type="component" value="Unassembled WGS sequence"/>
</dbReference>
<keyword evidence="9" id="KW-0064">Aspartyl protease</keyword>
<evidence type="ECO:0000256" key="11">
    <source>
        <dbReference type="ARBA" id="ARBA00023002"/>
    </source>
</evidence>
<dbReference type="EMBL" id="JAAALK010000081">
    <property type="protein sequence ID" value="KAG8088809.1"/>
    <property type="molecule type" value="Genomic_DNA"/>
</dbReference>
<evidence type="ECO:0000256" key="9">
    <source>
        <dbReference type="ARBA" id="ARBA00022750"/>
    </source>
</evidence>
<keyword evidence="14 21" id="KW-1015">Disulfide bond</keyword>
<feature type="disulfide bond" evidence="21">
    <location>
        <begin position="215"/>
        <end position="240"/>
    </location>
</feature>
<feature type="domain" description="Saposin B-type" evidence="22">
    <location>
        <begin position="388"/>
        <end position="467"/>
    </location>
</feature>
<dbReference type="InterPro" id="IPR033905">
    <property type="entry name" value="Secretory_peroxidase"/>
</dbReference>
<keyword evidence="7 19" id="KW-0479">Metal-binding</keyword>
<dbReference type="InterPro" id="IPR008138">
    <property type="entry name" value="SapB_2"/>
</dbReference>
<dbReference type="SMART" id="SM00741">
    <property type="entry name" value="SapB"/>
    <property type="match status" value="2"/>
</dbReference>
<dbReference type="GO" id="GO:0020037">
    <property type="term" value="F:heme binding"/>
    <property type="evidence" value="ECO:0007669"/>
    <property type="project" value="InterPro"/>
</dbReference>
<dbReference type="PROSITE" id="PS50015">
    <property type="entry name" value="SAP_B"/>
    <property type="match status" value="2"/>
</dbReference>
<keyword evidence="8" id="KW-0732">Signal</keyword>
<sequence length="571" mass="62228">MAGLPCASSSSRGRCSTNIDVAVLVVTMLLVLGCSSSSAQLSTSFYSYSCPGVFDAVRSGVHAAIVREKRIGASIVRLFFHDCFVQGCDASLLLDDTPSFRGEKMATPNNGSVRGFEVIDCIKSAVESICPGVVSCADILAIAARDSVTILGGPSWDVKVGRRDSRTASFSGANNNIPPPTSGLVNLTSLFAAQGLSQKDMVALSGSHTIGLARCTNFRAHVYNDTNIDTAFARRRQSSCPSNSGSGDNNLAPLDLQTPTVFENNYYKNLVVNKGLLHSDQELFNGGATDALVQSYQYFYKPKAGGRIHAASDSGVFLFSSRLVQEAMGFKVVSFLLLLLVVTHGAAAQAQHSDFVVLDLETSEVRDANQMYKEQIASTKIPVTLRRGRPLCSACENITNEAVNYLSEKQIQDKITNILYDACSQTFPLEQKCVEVVDSYTTLLFNKITEIKPDEFCKQYGLCRNTALLSAVNSESTCVFCHHIIDEIVSKLKDPDLEFEIIQLLLKECNKIEGYAQQCKRMVLQYVPLVLVNGEKFLEKNDVCTLVQACDVGKRTFSSLSTRKLLMLLSS</sequence>
<evidence type="ECO:0000259" key="23">
    <source>
        <dbReference type="PROSITE" id="PS50873"/>
    </source>
</evidence>
<evidence type="ECO:0000256" key="3">
    <source>
        <dbReference type="ARBA" id="ARBA00006873"/>
    </source>
</evidence>
<dbReference type="EMBL" id="JAAALK010000081">
    <property type="protein sequence ID" value="KAG8088808.1"/>
    <property type="molecule type" value="Genomic_DNA"/>
</dbReference>
<evidence type="ECO:0000256" key="16">
    <source>
        <dbReference type="ARBA" id="ARBA00023324"/>
    </source>
</evidence>
<feature type="binding site" description="axial binding residue" evidence="19">
    <location>
        <position position="208"/>
    </location>
    <ligand>
        <name>heme b</name>
        <dbReference type="ChEBI" id="CHEBI:60344"/>
    </ligand>
    <ligandPart>
        <name>Fe</name>
        <dbReference type="ChEBI" id="CHEBI:18248"/>
    </ligandPart>
</feature>
<evidence type="ECO:0000256" key="7">
    <source>
        <dbReference type="ARBA" id="ARBA00022723"/>
    </source>
</evidence>
<evidence type="ECO:0000256" key="8">
    <source>
        <dbReference type="ARBA" id="ARBA00022729"/>
    </source>
</evidence>
<comment type="subcellular location">
    <subcellularLocation>
        <location evidence="2">Secreted</location>
    </subcellularLocation>
</comment>
<evidence type="ECO:0000313" key="25">
    <source>
        <dbReference type="Proteomes" id="UP000729402"/>
    </source>
</evidence>
<dbReference type="GO" id="GO:0140825">
    <property type="term" value="F:lactoperoxidase activity"/>
    <property type="evidence" value="ECO:0007669"/>
    <property type="project" value="UniProtKB-EC"/>
</dbReference>
<evidence type="ECO:0000256" key="13">
    <source>
        <dbReference type="ARBA" id="ARBA00023145"/>
    </source>
</evidence>
<feature type="domain" description="Saposin B-type" evidence="22">
    <location>
        <begin position="474"/>
        <end position="554"/>
    </location>
</feature>
<protein>
    <recommendedName>
        <fullName evidence="4">peroxidase</fullName>
        <ecNumber evidence="4">1.11.1.7</ecNumber>
    </recommendedName>
</protein>
<feature type="binding site" evidence="19">
    <location>
        <position position="209"/>
    </location>
    <ligand>
        <name>Ca(2+)</name>
        <dbReference type="ChEBI" id="CHEBI:29108"/>
        <label>2</label>
    </ligand>
</feature>
<dbReference type="InterPro" id="IPR019794">
    <property type="entry name" value="Peroxidases_AS"/>
</dbReference>
<name>A0A8J5WDA6_ZIZPA</name>
<evidence type="ECO:0000256" key="1">
    <source>
        <dbReference type="ARBA" id="ARBA00000189"/>
    </source>
</evidence>
<dbReference type="EC" id="1.11.1.7" evidence="4"/>
<keyword evidence="11" id="KW-0560">Oxidoreductase</keyword>
<dbReference type="GO" id="GO:0004190">
    <property type="term" value="F:aspartic-type endopeptidase activity"/>
    <property type="evidence" value="ECO:0007669"/>
    <property type="project" value="UniProtKB-KW"/>
</dbReference>
<dbReference type="PROSITE" id="PS00435">
    <property type="entry name" value="PEROXIDASE_1"/>
    <property type="match status" value="1"/>
</dbReference>
<feature type="binding site" evidence="19">
    <location>
        <position position="89"/>
    </location>
    <ligand>
        <name>Ca(2+)</name>
        <dbReference type="ChEBI" id="CHEBI:29108"/>
        <label>1</label>
    </ligand>
</feature>
<keyword evidence="6" id="KW-0349">Heme</keyword>
<comment type="cofactor">
    <cofactor evidence="19">
        <name>Ca(2+)</name>
        <dbReference type="ChEBI" id="CHEBI:29108"/>
    </cofactor>
    <text evidence="19">Binds 2 calcium ions per subunit.</text>
</comment>
<dbReference type="Pfam" id="PF05184">
    <property type="entry name" value="SapB_1"/>
    <property type="match status" value="2"/>
</dbReference>
<evidence type="ECO:0000256" key="20">
    <source>
        <dbReference type="PIRSR" id="PIRSR600823-4"/>
    </source>
</evidence>
<evidence type="ECO:0000313" key="24">
    <source>
        <dbReference type="EMBL" id="KAG8088808.1"/>
    </source>
</evidence>
<feature type="binding site" evidence="19">
    <location>
        <position position="85"/>
    </location>
    <ligand>
        <name>Ca(2+)</name>
        <dbReference type="ChEBI" id="CHEBI:29108"/>
        <label>1</label>
    </ligand>
</feature>
<keyword evidence="9" id="KW-0378">Hydrolase</keyword>
<dbReference type="PROSITE" id="PS00436">
    <property type="entry name" value="PEROXIDASE_2"/>
    <property type="match status" value="1"/>
</dbReference>
<comment type="similarity">
    <text evidence="3">Belongs to the peroxidase family. Ascorbate peroxidase subfamily.</text>
</comment>
<dbReference type="GO" id="GO:0006629">
    <property type="term" value="P:lipid metabolic process"/>
    <property type="evidence" value="ECO:0007669"/>
    <property type="project" value="InterPro"/>
</dbReference>
<feature type="site" description="Transition state stabilizer" evidence="20">
    <location>
        <position position="77"/>
    </location>
</feature>
<evidence type="ECO:0000256" key="4">
    <source>
        <dbReference type="ARBA" id="ARBA00012313"/>
    </source>
</evidence>
<reference evidence="24" key="2">
    <citation type="submission" date="2021-02" db="EMBL/GenBank/DDBJ databases">
        <authorList>
            <person name="Kimball J.A."/>
            <person name="Haas M.W."/>
            <person name="Macchietto M."/>
            <person name="Kono T."/>
            <person name="Duquette J."/>
            <person name="Shao M."/>
        </authorList>
    </citation>
    <scope>NUCLEOTIDE SEQUENCE</scope>
    <source>
        <tissue evidence="24">Fresh leaf tissue</tissue>
    </source>
</reference>
<feature type="disulfide bond" evidence="21">
    <location>
        <begin position="83"/>
        <end position="88"/>
    </location>
</feature>
<feature type="disulfide bond" evidence="21">
    <location>
        <begin position="50"/>
        <end position="130"/>
    </location>
</feature>
<dbReference type="OrthoDB" id="69496at2759"/>
<evidence type="ECO:0000256" key="12">
    <source>
        <dbReference type="ARBA" id="ARBA00023004"/>
    </source>
</evidence>
<proteinExistence type="inferred from homology"/>
<evidence type="ECO:0000256" key="5">
    <source>
        <dbReference type="ARBA" id="ARBA00022559"/>
    </source>
</evidence>
<dbReference type="InterPro" id="IPR007856">
    <property type="entry name" value="SapB_1"/>
</dbReference>
<feature type="binding site" evidence="19">
    <location>
        <position position="91"/>
    </location>
    <ligand>
        <name>Ca(2+)</name>
        <dbReference type="ChEBI" id="CHEBI:29108"/>
        <label>1</label>
    </ligand>
</feature>
<feature type="binding site" evidence="19">
    <location>
        <position position="258"/>
    </location>
    <ligand>
        <name>Ca(2+)</name>
        <dbReference type="ChEBI" id="CHEBI:29108"/>
        <label>2</label>
    </ligand>
</feature>
<feature type="domain" description="Plant heme peroxidase family profile" evidence="23">
    <location>
        <begin position="40"/>
        <end position="296"/>
    </location>
</feature>
<comment type="catalytic activity">
    <reaction evidence="1">
        <text>2 a phenolic donor + H2O2 = 2 a phenolic radical donor + 2 H2O</text>
        <dbReference type="Rhea" id="RHEA:56136"/>
        <dbReference type="ChEBI" id="CHEBI:15377"/>
        <dbReference type="ChEBI" id="CHEBI:16240"/>
        <dbReference type="ChEBI" id="CHEBI:139520"/>
        <dbReference type="ChEBI" id="CHEBI:139521"/>
        <dbReference type="EC" id="1.11.1.7"/>
    </reaction>
</comment>
<feature type="binding site" evidence="19">
    <location>
        <position position="103"/>
    </location>
    <ligand>
        <name>Ca(2+)</name>
        <dbReference type="ChEBI" id="CHEBI:29108"/>
        <label>1</label>
    </ligand>
</feature>
<dbReference type="InterPro" id="IPR000823">
    <property type="entry name" value="Peroxidase_pln"/>
</dbReference>
<keyword evidence="25" id="KW-1185">Reference proteome</keyword>
<keyword evidence="10 19" id="KW-0106">Calcium</keyword>
<keyword evidence="9" id="KW-0645">Protease</keyword>
<dbReference type="AlphaFoldDB" id="A0A8J5WDA6"/>
<evidence type="ECO:0000256" key="18">
    <source>
        <dbReference type="PIRSR" id="PIRSR600823-2"/>
    </source>
</evidence>
<dbReference type="GO" id="GO:0046872">
    <property type="term" value="F:metal ion binding"/>
    <property type="evidence" value="ECO:0007669"/>
    <property type="project" value="UniProtKB-KW"/>
</dbReference>
<dbReference type="InterPro" id="IPR002016">
    <property type="entry name" value="Haem_peroxidase"/>
</dbReference>
<evidence type="ECO:0000256" key="17">
    <source>
        <dbReference type="PIRSR" id="PIRSR600823-1"/>
    </source>
</evidence>
<dbReference type="PANTHER" id="PTHR31388">
    <property type="entry name" value="PEROXIDASE 72-RELATED"/>
    <property type="match status" value="1"/>
</dbReference>
<keyword evidence="16" id="KW-0376">Hydrogen peroxide</keyword>
<dbReference type="FunFam" id="1.10.520.10:FF:000009">
    <property type="entry name" value="Peroxidase"/>
    <property type="match status" value="1"/>
</dbReference>
<feature type="binding site" evidence="18">
    <location>
        <position position="178"/>
    </location>
    <ligand>
        <name>substrate</name>
    </ligand>
</feature>
<dbReference type="Pfam" id="PF00141">
    <property type="entry name" value="peroxidase"/>
    <property type="match status" value="1"/>
</dbReference>
<feature type="binding site" evidence="19">
    <location>
        <position position="255"/>
    </location>
    <ligand>
        <name>Ca(2+)</name>
        <dbReference type="ChEBI" id="CHEBI:29108"/>
        <label>2</label>
    </ligand>
</feature>
<dbReference type="Pfam" id="PF03489">
    <property type="entry name" value="SapB_2"/>
    <property type="match status" value="2"/>
</dbReference>
<evidence type="ECO:0000256" key="2">
    <source>
        <dbReference type="ARBA" id="ARBA00004613"/>
    </source>
</evidence>
<reference evidence="24" key="1">
    <citation type="journal article" date="2021" name="bioRxiv">
        <title>Whole Genome Assembly and Annotation of Northern Wild Rice, Zizania palustris L., Supports a Whole Genome Duplication in the Zizania Genus.</title>
        <authorList>
            <person name="Haas M."/>
            <person name="Kono T."/>
            <person name="Macchietto M."/>
            <person name="Millas R."/>
            <person name="McGilp L."/>
            <person name="Shao M."/>
            <person name="Duquette J."/>
            <person name="Hirsch C.N."/>
            <person name="Kimball J."/>
        </authorList>
    </citation>
    <scope>NUCLEOTIDE SEQUENCE</scope>
    <source>
        <tissue evidence="24">Fresh leaf tissue</tissue>
    </source>
</reference>
<dbReference type="PANTHER" id="PTHR31388:SF24">
    <property type="entry name" value="PEROXIDASE 52"/>
    <property type="match status" value="1"/>
</dbReference>